<accession>E3QCS4</accession>
<evidence type="ECO:0000313" key="1">
    <source>
        <dbReference type="EMBL" id="EFQ28662.1"/>
    </source>
</evidence>
<name>E3QCS4_COLGM</name>
<dbReference type="EMBL" id="GG697341">
    <property type="protein sequence ID" value="EFQ28662.1"/>
    <property type="molecule type" value="Genomic_DNA"/>
</dbReference>
<dbReference type="RefSeq" id="XP_008092682.1">
    <property type="nucleotide sequence ID" value="XM_008094491.1"/>
</dbReference>
<organism evidence="2">
    <name type="scientific">Colletotrichum graminicola (strain M1.001 / M2 / FGSC 10212)</name>
    <name type="common">Maize anthracnose fungus</name>
    <name type="synonym">Glomerella graminicola</name>
    <dbReference type="NCBI Taxonomy" id="645133"/>
    <lineage>
        <taxon>Eukaryota</taxon>
        <taxon>Fungi</taxon>
        <taxon>Dikarya</taxon>
        <taxon>Ascomycota</taxon>
        <taxon>Pezizomycotina</taxon>
        <taxon>Sordariomycetes</taxon>
        <taxon>Hypocreomycetidae</taxon>
        <taxon>Glomerellales</taxon>
        <taxon>Glomerellaceae</taxon>
        <taxon>Colletotrichum</taxon>
        <taxon>Colletotrichum graminicola species complex</taxon>
    </lineage>
</organism>
<sequence length="53" mass="5678">MAIQVPAGVTKRTGACKRVGLLGHGKTRERNWAILGQQHTAMMQTASVMNGDV</sequence>
<dbReference type="GeneID" id="24409171"/>
<dbReference type="HOGENOM" id="CLU_3068564_0_0_1"/>
<keyword evidence="2" id="KW-1185">Reference proteome</keyword>
<dbReference type="AlphaFoldDB" id="E3QCS4"/>
<gene>
    <name evidence="1" type="ORF">GLRG_03806</name>
</gene>
<proteinExistence type="predicted"/>
<evidence type="ECO:0000313" key="2">
    <source>
        <dbReference type="Proteomes" id="UP000008782"/>
    </source>
</evidence>
<dbReference type="Proteomes" id="UP000008782">
    <property type="component" value="Unassembled WGS sequence"/>
</dbReference>
<reference evidence="2" key="1">
    <citation type="journal article" date="2012" name="Nat. Genet.">
        <title>Lifestyle transitions in plant pathogenic Colletotrichum fungi deciphered by genome and transcriptome analyses.</title>
        <authorList>
            <person name="O'Connell R.J."/>
            <person name="Thon M.R."/>
            <person name="Hacquard S."/>
            <person name="Amyotte S.G."/>
            <person name="Kleemann J."/>
            <person name="Torres M.F."/>
            <person name="Damm U."/>
            <person name="Buiate E.A."/>
            <person name="Epstein L."/>
            <person name="Alkan N."/>
            <person name="Altmueller J."/>
            <person name="Alvarado-Balderrama L."/>
            <person name="Bauser C.A."/>
            <person name="Becker C."/>
            <person name="Birren B.W."/>
            <person name="Chen Z."/>
            <person name="Choi J."/>
            <person name="Crouch J.A."/>
            <person name="Duvick J.P."/>
            <person name="Farman M.A."/>
            <person name="Gan P."/>
            <person name="Heiman D."/>
            <person name="Henrissat B."/>
            <person name="Howard R.J."/>
            <person name="Kabbage M."/>
            <person name="Koch C."/>
            <person name="Kracher B."/>
            <person name="Kubo Y."/>
            <person name="Law A.D."/>
            <person name="Lebrun M.-H."/>
            <person name="Lee Y.-H."/>
            <person name="Miyara I."/>
            <person name="Moore N."/>
            <person name="Neumann U."/>
            <person name="Nordstroem K."/>
            <person name="Panaccione D.G."/>
            <person name="Panstruga R."/>
            <person name="Place M."/>
            <person name="Proctor R.H."/>
            <person name="Prusky D."/>
            <person name="Rech G."/>
            <person name="Reinhardt R."/>
            <person name="Rollins J.A."/>
            <person name="Rounsley S."/>
            <person name="Schardl C.L."/>
            <person name="Schwartz D.C."/>
            <person name="Shenoy N."/>
            <person name="Shirasu K."/>
            <person name="Sikhakolli U.R."/>
            <person name="Stueber K."/>
            <person name="Sukno S.A."/>
            <person name="Sweigard J.A."/>
            <person name="Takano Y."/>
            <person name="Takahara H."/>
            <person name="Trail F."/>
            <person name="van der Does H.C."/>
            <person name="Voll L.M."/>
            <person name="Will I."/>
            <person name="Young S."/>
            <person name="Zeng Q."/>
            <person name="Zhang J."/>
            <person name="Zhou S."/>
            <person name="Dickman M.B."/>
            <person name="Schulze-Lefert P."/>
            <person name="Ver Loren van Themaat E."/>
            <person name="Ma L.-J."/>
            <person name="Vaillancourt L.J."/>
        </authorList>
    </citation>
    <scope>NUCLEOTIDE SEQUENCE [LARGE SCALE GENOMIC DNA]</scope>
    <source>
        <strain evidence="2">M1.001 / M2 / FGSC 10212</strain>
    </source>
</reference>
<dbReference type="VEuPathDB" id="FungiDB:GLRG_03806"/>
<protein>
    <submittedName>
        <fullName evidence="1">Uncharacterized protein</fullName>
    </submittedName>
</protein>